<dbReference type="GO" id="GO:0004645">
    <property type="term" value="F:1,4-alpha-oligoglucan phosphorylase activity"/>
    <property type="evidence" value="ECO:0007669"/>
    <property type="project" value="InterPro"/>
</dbReference>
<reference evidence="12" key="1">
    <citation type="submission" date="2019-11" db="EMBL/GenBank/DDBJ databases">
        <authorList>
            <person name="Feng L."/>
        </authorList>
    </citation>
    <scope>NUCLEOTIDE SEQUENCE</scope>
    <source>
        <strain evidence="12">VrattiLFYP33</strain>
    </source>
</reference>
<evidence type="ECO:0000256" key="6">
    <source>
        <dbReference type="ARBA" id="ARBA00014680"/>
    </source>
</evidence>
<comment type="function">
    <text evidence="2">Catalyzes phosphorolysis of the pyrimidine nucleosides uridine, thymidine and 2'-deoxyuridine with the formation of the corresponding pyrimidine base and ribose-1-phosphate.</text>
</comment>
<dbReference type="InterPro" id="IPR000053">
    <property type="entry name" value="Thymidine/pyrmidine_PPase"/>
</dbReference>
<comment type="similarity">
    <text evidence="3">Belongs to the thymidine/pyrimidine-nucleoside phosphorylase family.</text>
</comment>
<evidence type="ECO:0000259" key="11">
    <source>
        <dbReference type="SMART" id="SM00941"/>
    </source>
</evidence>
<dbReference type="PANTHER" id="PTHR10515:SF0">
    <property type="entry name" value="THYMIDINE PHOSPHORYLASE"/>
    <property type="match status" value="1"/>
</dbReference>
<organism evidence="12">
    <name type="scientific">Veillonella ratti</name>
    <dbReference type="NCBI Taxonomy" id="103892"/>
    <lineage>
        <taxon>Bacteria</taxon>
        <taxon>Bacillati</taxon>
        <taxon>Bacillota</taxon>
        <taxon>Negativicutes</taxon>
        <taxon>Veillonellales</taxon>
        <taxon>Veillonellaceae</taxon>
        <taxon>Veillonella</taxon>
    </lineage>
</organism>
<evidence type="ECO:0000256" key="8">
    <source>
        <dbReference type="ARBA" id="ARBA00022679"/>
    </source>
</evidence>
<dbReference type="SMART" id="SM00941">
    <property type="entry name" value="PYNP_C"/>
    <property type="match status" value="1"/>
</dbReference>
<dbReference type="InterPro" id="IPR035902">
    <property type="entry name" value="Nuc_phospho_transferase"/>
</dbReference>
<dbReference type="Gene3D" id="3.90.1170.30">
    <property type="entry name" value="Pyrimidine nucleoside phosphorylase-like, C-terminal domain"/>
    <property type="match status" value="1"/>
</dbReference>
<dbReference type="NCBIfam" id="NF004490">
    <property type="entry name" value="PRK05820.1"/>
    <property type="match status" value="1"/>
</dbReference>
<comment type="catalytic activity">
    <reaction evidence="10">
        <text>thymidine + phosphate = 2-deoxy-alpha-D-ribose 1-phosphate + thymine</text>
        <dbReference type="Rhea" id="RHEA:16037"/>
        <dbReference type="ChEBI" id="CHEBI:17748"/>
        <dbReference type="ChEBI" id="CHEBI:17821"/>
        <dbReference type="ChEBI" id="CHEBI:43474"/>
        <dbReference type="ChEBI" id="CHEBI:57259"/>
        <dbReference type="EC" id="2.4.2.2"/>
    </reaction>
</comment>
<dbReference type="PANTHER" id="PTHR10515">
    <property type="entry name" value="THYMIDINE PHOSPHORYLASE"/>
    <property type="match status" value="1"/>
</dbReference>
<dbReference type="PROSITE" id="PS00647">
    <property type="entry name" value="THYMID_PHOSPHORYLASE"/>
    <property type="match status" value="1"/>
</dbReference>
<sequence>MVFMKTGDTMHMNELIIKKRNGLAHTKDELKYIIDNYVKGDIPDYQMSAWLMAVYFQGMTDVETADLTMIMAESGEQIDLSPIPGIKVDKHSTGGVGDKTTFIIASIVAACGVPVAKMSGRGLGHTGGTIDKLESIPRVNVALDKEDFFNIVKKVGVAVTGQSGNLAPADKLMYALRDVTGTVDSISLIASSVMSKKLAAGSDAILLDVKVGSGAFMKTLDDAVQLAETMVAIGHHNGRQTVALITDMDRPLGQAIGNATEIAEVVEVLRGNGPEDLIHESITLAANMLYLGGKGAYEDCVTLAEGTLKSGRSFEKFVEMVKAQGGDATVLTEPAFAEAAYKKAVLAPKTGYITHMDAEACGRAALALGAGRYTKTDALDYKAGIWMLKKTGDAVEAGETIAYLQSGNESTLAEGETRYVNALTIEATPPVKRPLVFARVTADGTERYV</sequence>
<dbReference type="SUPFAM" id="SSF54680">
    <property type="entry name" value="Pyrimidine nucleoside phosphorylase C-terminal domain"/>
    <property type="match status" value="1"/>
</dbReference>
<proteinExistence type="inferred from homology"/>
<dbReference type="InterPro" id="IPR000312">
    <property type="entry name" value="Glycosyl_Trfase_fam3"/>
</dbReference>
<evidence type="ECO:0000256" key="5">
    <source>
        <dbReference type="ARBA" id="ARBA00011889"/>
    </source>
</evidence>
<dbReference type="InterPro" id="IPR036566">
    <property type="entry name" value="PYNP-like_C_sf"/>
</dbReference>
<dbReference type="GO" id="GO:0005829">
    <property type="term" value="C:cytosol"/>
    <property type="evidence" value="ECO:0007669"/>
    <property type="project" value="TreeGrafter"/>
</dbReference>
<dbReference type="EC" id="2.4.2.2" evidence="5"/>
<dbReference type="InterPro" id="IPR013102">
    <property type="entry name" value="PYNP_C"/>
</dbReference>
<feature type="domain" description="Pyrimidine nucleoside phosphorylase C-terminal" evidence="11">
    <location>
        <begin position="352"/>
        <end position="426"/>
    </location>
</feature>
<dbReference type="SUPFAM" id="SSF52418">
    <property type="entry name" value="Nucleoside phosphorylase/phosphoribosyltransferase catalytic domain"/>
    <property type="match status" value="1"/>
</dbReference>
<evidence type="ECO:0000256" key="10">
    <source>
        <dbReference type="ARBA" id="ARBA00048525"/>
    </source>
</evidence>
<evidence type="ECO:0000256" key="4">
    <source>
        <dbReference type="ARBA" id="ARBA00011738"/>
    </source>
</evidence>
<dbReference type="InterPro" id="IPR017459">
    <property type="entry name" value="Glycosyl_Trfase_fam3_N_dom"/>
</dbReference>
<dbReference type="GO" id="GO:0009032">
    <property type="term" value="F:thymidine phosphorylase activity"/>
    <property type="evidence" value="ECO:0007669"/>
    <property type="project" value="TreeGrafter"/>
</dbReference>
<evidence type="ECO:0000256" key="3">
    <source>
        <dbReference type="ARBA" id="ARBA00006915"/>
    </source>
</evidence>
<keyword evidence="8 12" id="KW-0808">Transferase</keyword>
<dbReference type="Gene3D" id="3.40.1030.10">
    <property type="entry name" value="Nucleoside phosphorylase/phosphoribosyltransferase catalytic domain"/>
    <property type="match status" value="1"/>
</dbReference>
<name>A0A6N3DT31_9FIRM</name>
<comment type="catalytic activity">
    <reaction evidence="1">
        <text>2'-deoxyuridine + phosphate = 2-deoxy-alpha-D-ribose 1-phosphate + uracil</text>
        <dbReference type="Rhea" id="RHEA:22824"/>
        <dbReference type="ChEBI" id="CHEBI:16450"/>
        <dbReference type="ChEBI" id="CHEBI:17568"/>
        <dbReference type="ChEBI" id="CHEBI:43474"/>
        <dbReference type="ChEBI" id="CHEBI:57259"/>
        <dbReference type="EC" id="2.4.2.2"/>
    </reaction>
</comment>
<dbReference type="Gene3D" id="1.20.970.10">
    <property type="entry name" value="Transferase, Pyrimidine Nucleoside Phosphorylase, Chain C"/>
    <property type="match status" value="1"/>
</dbReference>
<evidence type="ECO:0000256" key="1">
    <source>
        <dbReference type="ARBA" id="ARBA00001066"/>
    </source>
</evidence>
<protein>
    <recommendedName>
        <fullName evidence="6">Pyrimidine-nucleoside phosphorylase</fullName>
        <ecNumber evidence="5">2.4.2.2</ecNumber>
    </recommendedName>
</protein>
<comment type="subunit">
    <text evidence="4">Homodimer.</text>
</comment>
<evidence type="ECO:0000256" key="9">
    <source>
        <dbReference type="ARBA" id="ARBA00048453"/>
    </source>
</evidence>
<dbReference type="InterPro" id="IPR036320">
    <property type="entry name" value="Glycosyl_Trfase_fam3_N_dom_sf"/>
</dbReference>
<dbReference type="EMBL" id="CACRUX010000058">
    <property type="protein sequence ID" value="VYU29751.1"/>
    <property type="molecule type" value="Genomic_DNA"/>
</dbReference>
<comment type="catalytic activity">
    <reaction evidence="9">
        <text>uridine + phosphate = alpha-D-ribose 1-phosphate + uracil</text>
        <dbReference type="Rhea" id="RHEA:24388"/>
        <dbReference type="ChEBI" id="CHEBI:16704"/>
        <dbReference type="ChEBI" id="CHEBI:17568"/>
        <dbReference type="ChEBI" id="CHEBI:43474"/>
        <dbReference type="ChEBI" id="CHEBI:57720"/>
        <dbReference type="EC" id="2.4.2.2"/>
    </reaction>
</comment>
<dbReference type="SUPFAM" id="SSF47648">
    <property type="entry name" value="Nucleoside phosphorylase/phosphoribosyltransferase N-terminal domain"/>
    <property type="match status" value="1"/>
</dbReference>
<dbReference type="NCBIfam" id="TIGR02644">
    <property type="entry name" value="Y_phosphoryl"/>
    <property type="match status" value="1"/>
</dbReference>
<dbReference type="Pfam" id="PF00591">
    <property type="entry name" value="Glycos_transf_3"/>
    <property type="match status" value="1"/>
</dbReference>
<dbReference type="FunFam" id="3.40.1030.10:FF:000003">
    <property type="entry name" value="Pyrimidine-nucleoside phosphorylase"/>
    <property type="match status" value="1"/>
</dbReference>
<evidence type="ECO:0000313" key="12">
    <source>
        <dbReference type="EMBL" id="VYU29751.1"/>
    </source>
</evidence>
<dbReference type="Pfam" id="PF02885">
    <property type="entry name" value="Glycos_trans_3N"/>
    <property type="match status" value="1"/>
</dbReference>
<gene>
    <name evidence="12" type="primary">pdp</name>
    <name evidence="12" type="ORF">VRLFYP33_01677</name>
</gene>
<evidence type="ECO:0000256" key="7">
    <source>
        <dbReference type="ARBA" id="ARBA00022676"/>
    </source>
</evidence>
<evidence type="ECO:0000256" key="2">
    <source>
        <dbReference type="ARBA" id="ARBA00003877"/>
    </source>
</evidence>
<dbReference type="Pfam" id="PF07831">
    <property type="entry name" value="PYNP_C"/>
    <property type="match status" value="1"/>
</dbReference>
<dbReference type="InterPro" id="IPR017872">
    <property type="entry name" value="Pyrmidine_PPase_CS"/>
</dbReference>
<dbReference type="GO" id="GO:0006213">
    <property type="term" value="P:pyrimidine nucleoside metabolic process"/>
    <property type="evidence" value="ECO:0007669"/>
    <property type="project" value="InterPro"/>
</dbReference>
<dbReference type="PIRSF" id="PIRSF000478">
    <property type="entry name" value="TP_PyNP"/>
    <property type="match status" value="1"/>
</dbReference>
<accession>A0A6N3DT31</accession>
<dbReference type="GO" id="GO:0006206">
    <property type="term" value="P:pyrimidine nucleobase metabolic process"/>
    <property type="evidence" value="ECO:0007669"/>
    <property type="project" value="InterPro"/>
</dbReference>
<dbReference type="InterPro" id="IPR018090">
    <property type="entry name" value="Pyrmidine_PPas_bac/euk"/>
</dbReference>
<keyword evidence="7 12" id="KW-0328">Glycosyltransferase</keyword>
<dbReference type="AlphaFoldDB" id="A0A6N3DT31"/>